<keyword evidence="2 6" id="KW-0288">FMN</keyword>
<keyword evidence="4 6" id="KW-0520">NAD</keyword>
<evidence type="ECO:0000259" key="7">
    <source>
        <dbReference type="Pfam" id="PF02525"/>
    </source>
</evidence>
<comment type="catalytic activity">
    <reaction evidence="5">
        <text>N,N-dimethyl-1,4-phenylenediamine + anthranilate + 2 NAD(+) = 2-(4-dimethylaminophenyl)diazenylbenzoate + 2 NADH + 2 H(+)</text>
        <dbReference type="Rhea" id="RHEA:55872"/>
        <dbReference type="ChEBI" id="CHEBI:15378"/>
        <dbReference type="ChEBI" id="CHEBI:15783"/>
        <dbReference type="ChEBI" id="CHEBI:16567"/>
        <dbReference type="ChEBI" id="CHEBI:57540"/>
        <dbReference type="ChEBI" id="CHEBI:57945"/>
        <dbReference type="ChEBI" id="CHEBI:71579"/>
        <dbReference type="EC" id="1.7.1.17"/>
    </reaction>
    <physiologicalReaction direction="right-to-left" evidence="5">
        <dbReference type="Rhea" id="RHEA:55874"/>
    </physiologicalReaction>
</comment>
<dbReference type="HOGENOM" id="CLU_088964_3_1_9"/>
<dbReference type="KEGG" id="jeo:JMA_13030"/>
<dbReference type="InterPro" id="IPR029039">
    <property type="entry name" value="Flavoprotein-like_sf"/>
</dbReference>
<dbReference type="HAMAP" id="MF_01216">
    <property type="entry name" value="Azoreductase_type1"/>
    <property type="match status" value="1"/>
</dbReference>
<comment type="function">
    <text evidence="6">Also exhibits azoreductase activity. Catalyzes the reductive cleavage of the azo bond in aromatic azo compounds to the corresponding amines.</text>
</comment>
<gene>
    <name evidence="6" type="primary">azoR</name>
    <name evidence="8" type="ORF">JMA_13030</name>
</gene>
<dbReference type="STRING" id="1508404.JMA_13030"/>
<dbReference type="Proteomes" id="UP000031449">
    <property type="component" value="Chromosome"/>
</dbReference>
<comment type="similarity">
    <text evidence="6">Belongs to the azoreductase type 1 family.</text>
</comment>
<keyword evidence="1 6" id="KW-0285">Flavoprotein</keyword>
<name>A0A0B5AJU9_9BACL</name>
<dbReference type="NCBIfam" id="NF010075">
    <property type="entry name" value="PRK13556.1"/>
    <property type="match status" value="1"/>
</dbReference>
<keyword evidence="3 6" id="KW-0560">Oxidoreductase</keyword>
<evidence type="ECO:0000256" key="3">
    <source>
        <dbReference type="ARBA" id="ARBA00023002"/>
    </source>
</evidence>
<dbReference type="PANTHER" id="PTHR43741:SF4">
    <property type="entry name" value="FMN-DEPENDENT NADH:QUINONE OXIDOREDUCTASE"/>
    <property type="match status" value="1"/>
</dbReference>
<evidence type="ECO:0000256" key="6">
    <source>
        <dbReference type="HAMAP-Rule" id="MF_01216"/>
    </source>
</evidence>
<accession>A0A0B5AJU9</accession>
<dbReference type="EC" id="1.7.1.17" evidence="6"/>
<comment type="catalytic activity">
    <reaction evidence="6">
        <text>2 a quinone + NADH + H(+) = 2 a 1,4-benzosemiquinone + NAD(+)</text>
        <dbReference type="Rhea" id="RHEA:65952"/>
        <dbReference type="ChEBI" id="CHEBI:15378"/>
        <dbReference type="ChEBI" id="CHEBI:57540"/>
        <dbReference type="ChEBI" id="CHEBI:57945"/>
        <dbReference type="ChEBI" id="CHEBI:132124"/>
        <dbReference type="ChEBI" id="CHEBI:134225"/>
    </reaction>
</comment>
<dbReference type="GO" id="GO:0016652">
    <property type="term" value="F:oxidoreductase activity, acting on NAD(P)H as acceptor"/>
    <property type="evidence" value="ECO:0007669"/>
    <property type="project" value="UniProtKB-UniRule"/>
</dbReference>
<reference evidence="8 9" key="1">
    <citation type="submission" date="2014-08" db="EMBL/GenBank/DDBJ databases">
        <title>Complete genome of a marine bacteria Jeotgalibacillus malaysiensis.</title>
        <authorList>
            <person name="Yaakop A.S."/>
            <person name="Chan K.-G."/>
            <person name="Goh K.M."/>
        </authorList>
    </citation>
    <scope>NUCLEOTIDE SEQUENCE [LARGE SCALE GENOMIC DNA]</scope>
    <source>
        <strain evidence="8 9">D5</strain>
    </source>
</reference>
<dbReference type="GO" id="GO:0009055">
    <property type="term" value="F:electron transfer activity"/>
    <property type="evidence" value="ECO:0007669"/>
    <property type="project" value="UniProtKB-UniRule"/>
</dbReference>
<keyword evidence="9" id="KW-1185">Reference proteome</keyword>
<dbReference type="SUPFAM" id="SSF52218">
    <property type="entry name" value="Flavoproteins"/>
    <property type="match status" value="1"/>
</dbReference>
<evidence type="ECO:0000256" key="2">
    <source>
        <dbReference type="ARBA" id="ARBA00022643"/>
    </source>
</evidence>
<comment type="function">
    <text evidence="6">Quinone reductase that provides resistance to thiol-specific stress caused by electrophilic quinones.</text>
</comment>
<sequence>MRVLVVKANNRPSDQSVSAKMHDLFLEEIKDNEEITIDHVDLYNEELPYIGQDFLAAQFKSAESAPLSDAESKVLTIANSHLDRFKQADVVVFAFPLWNFTVPAVLHTYMDYLFRAGETFRYTAEGPQGLMGDKRAILLNARGGDYSAPAMQGAEMSVNFIKNALGFFGIQQQTDVIIEGHNQYVDRSEEIKEEGFKRTVEAAKDLSAVAAR</sequence>
<evidence type="ECO:0000313" key="9">
    <source>
        <dbReference type="Proteomes" id="UP000031449"/>
    </source>
</evidence>
<dbReference type="InterPro" id="IPR023048">
    <property type="entry name" value="NADH:quinone_OxRdtase_FMN_depd"/>
</dbReference>
<evidence type="ECO:0000313" key="8">
    <source>
        <dbReference type="EMBL" id="AJD90620.1"/>
    </source>
</evidence>
<dbReference type="Gene3D" id="3.40.50.360">
    <property type="match status" value="1"/>
</dbReference>
<feature type="domain" description="Flavodoxin-like fold" evidence="7">
    <location>
        <begin position="1"/>
        <end position="194"/>
    </location>
</feature>
<protein>
    <recommendedName>
        <fullName evidence="6">FMN dependent NADH:quinone oxidoreductase</fullName>
        <ecNumber evidence="6">1.6.5.-</ecNumber>
    </recommendedName>
    <alternativeName>
        <fullName evidence="6">Azo-dye reductase</fullName>
    </alternativeName>
    <alternativeName>
        <fullName evidence="6">FMN-dependent NADH-azo compound oxidoreductase</fullName>
    </alternativeName>
    <alternativeName>
        <fullName evidence="6">FMN-dependent NADH-azoreductase</fullName>
        <ecNumber evidence="6">1.7.1.17</ecNumber>
    </alternativeName>
</protein>
<evidence type="ECO:0000256" key="1">
    <source>
        <dbReference type="ARBA" id="ARBA00022630"/>
    </source>
</evidence>
<evidence type="ECO:0000256" key="5">
    <source>
        <dbReference type="ARBA" id="ARBA00048542"/>
    </source>
</evidence>
<comment type="subunit">
    <text evidence="6">Homodimer.</text>
</comment>
<feature type="binding site" evidence="6">
    <location>
        <begin position="16"/>
        <end position="18"/>
    </location>
    <ligand>
        <name>FMN</name>
        <dbReference type="ChEBI" id="CHEBI:58210"/>
    </ligand>
</feature>
<dbReference type="PANTHER" id="PTHR43741">
    <property type="entry name" value="FMN-DEPENDENT NADH-AZOREDUCTASE 1"/>
    <property type="match status" value="1"/>
</dbReference>
<dbReference type="GO" id="GO:0016655">
    <property type="term" value="F:oxidoreductase activity, acting on NAD(P)H, quinone or similar compound as acceptor"/>
    <property type="evidence" value="ECO:0007669"/>
    <property type="project" value="InterPro"/>
</dbReference>
<dbReference type="GO" id="GO:0010181">
    <property type="term" value="F:FMN binding"/>
    <property type="evidence" value="ECO:0007669"/>
    <property type="project" value="UniProtKB-UniRule"/>
</dbReference>
<proteinExistence type="inferred from homology"/>
<evidence type="ECO:0000256" key="4">
    <source>
        <dbReference type="ARBA" id="ARBA00023027"/>
    </source>
</evidence>
<dbReference type="InterPro" id="IPR003680">
    <property type="entry name" value="Flavodoxin_fold"/>
</dbReference>
<dbReference type="Pfam" id="PF02525">
    <property type="entry name" value="Flavodoxin_2"/>
    <property type="match status" value="1"/>
</dbReference>
<comment type="cofactor">
    <cofactor evidence="6">
        <name>FMN</name>
        <dbReference type="ChEBI" id="CHEBI:58210"/>
    </cofactor>
    <text evidence="6">Binds 1 FMN per subunit.</text>
</comment>
<dbReference type="AlphaFoldDB" id="A0A0B5AJU9"/>
<organism evidence="8 9">
    <name type="scientific">Jeotgalibacillus malaysiensis</name>
    <dbReference type="NCBI Taxonomy" id="1508404"/>
    <lineage>
        <taxon>Bacteria</taxon>
        <taxon>Bacillati</taxon>
        <taxon>Bacillota</taxon>
        <taxon>Bacilli</taxon>
        <taxon>Bacillales</taxon>
        <taxon>Caryophanaceae</taxon>
        <taxon>Jeotgalibacillus</taxon>
    </lineage>
</organism>
<dbReference type="EC" id="1.6.5.-" evidence="6"/>
<dbReference type="InterPro" id="IPR050104">
    <property type="entry name" value="FMN-dep_NADH:Q_OxRdtase_AzoR1"/>
</dbReference>
<comment type="caution">
    <text evidence="6">Lacks conserved residue(s) required for the propagation of feature annotation.</text>
</comment>
<dbReference type="EMBL" id="CP009416">
    <property type="protein sequence ID" value="AJD90620.1"/>
    <property type="molecule type" value="Genomic_DNA"/>
</dbReference>